<dbReference type="EMBL" id="KV427614">
    <property type="protein sequence ID" value="KZT08767.1"/>
    <property type="molecule type" value="Genomic_DNA"/>
</dbReference>
<dbReference type="InParanoid" id="A0A165FCN7"/>
<sequence>MDAFSCLQLEIIVRTDVLKSMLPYNAEADFVQAVHASAADICPKQVSPRSGEVLMVSLCILDTDASMTIRNSHTRA</sequence>
<proteinExistence type="predicted"/>
<dbReference type="AlphaFoldDB" id="A0A165FCN7"/>
<dbReference type="GeneID" id="63819918"/>
<evidence type="ECO:0000313" key="1">
    <source>
        <dbReference type="EMBL" id="KZT08767.1"/>
    </source>
</evidence>
<dbReference type="Proteomes" id="UP000076871">
    <property type="component" value="Unassembled WGS sequence"/>
</dbReference>
<name>A0A165FCN7_9APHY</name>
<gene>
    <name evidence="1" type="ORF">LAESUDRAFT_54790</name>
</gene>
<evidence type="ECO:0000313" key="2">
    <source>
        <dbReference type="Proteomes" id="UP000076871"/>
    </source>
</evidence>
<keyword evidence="2" id="KW-1185">Reference proteome</keyword>
<organism evidence="1 2">
    <name type="scientific">Laetiporus sulphureus 93-53</name>
    <dbReference type="NCBI Taxonomy" id="1314785"/>
    <lineage>
        <taxon>Eukaryota</taxon>
        <taxon>Fungi</taxon>
        <taxon>Dikarya</taxon>
        <taxon>Basidiomycota</taxon>
        <taxon>Agaricomycotina</taxon>
        <taxon>Agaricomycetes</taxon>
        <taxon>Polyporales</taxon>
        <taxon>Laetiporus</taxon>
    </lineage>
</organism>
<accession>A0A165FCN7</accession>
<protein>
    <submittedName>
        <fullName evidence="1">Uncharacterized protein</fullName>
    </submittedName>
</protein>
<dbReference type="RefSeq" id="XP_040766507.1">
    <property type="nucleotide sequence ID" value="XM_040902887.1"/>
</dbReference>
<reference evidence="1 2" key="1">
    <citation type="journal article" date="2016" name="Mol. Biol. Evol.">
        <title>Comparative Genomics of Early-Diverging Mushroom-Forming Fungi Provides Insights into the Origins of Lignocellulose Decay Capabilities.</title>
        <authorList>
            <person name="Nagy L.G."/>
            <person name="Riley R."/>
            <person name="Tritt A."/>
            <person name="Adam C."/>
            <person name="Daum C."/>
            <person name="Floudas D."/>
            <person name="Sun H."/>
            <person name="Yadav J.S."/>
            <person name="Pangilinan J."/>
            <person name="Larsson K.H."/>
            <person name="Matsuura K."/>
            <person name="Barry K."/>
            <person name="Labutti K."/>
            <person name="Kuo R."/>
            <person name="Ohm R.A."/>
            <person name="Bhattacharya S.S."/>
            <person name="Shirouzu T."/>
            <person name="Yoshinaga Y."/>
            <person name="Martin F.M."/>
            <person name="Grigoriev I.V."/>
            <person name="Hibbett D.S."/>
        </authorList>
    </citation>
    <scope>NUCLEOTIDE SEQUENCE [LARGE SCALE GENOMIC DNA]</scope>
    <source>
        <strain evidence="1 2">93-53</strain>
    </source>
</reference>